<dbReference type="InterPro" id="IPR017896">
    <property type="entry name" value="4Fe4S_Fe-S-bd"/>
</dbReference>
<dbReference type="GO" id="GO:0046872">
    <property type="term" value="F:metal ion binding"/>
    <property type="evidence" value="ECO:0007669"/>
    <property type="project" value="UniProtKB-KW"/>
</dbReference>
<feature type="domain" description="4Fe-4S ferredoxin-type" evidence="5">
    <location>
        <begin position="38"/>
        <end position="68"/>
    </location>
</feature>
<feature type="domain" description="4Fe-4S ferredoxin-type" evidence="5">
    <location>
        <begin position="2"/>
        <end position="31"/>
    </location>
</feature>
<reference evidence="6" key="1">
    <citation type="journal article" date="2020" name="mSystems">
        <title>Genome- and Community-Level Interaction Insights into Carbon Utilization and Element Cycling Functions of Hydrothermarchaeota in Hydrothermal Sediment.</title>
        <authorList>
            <person name="Zhou Z."/>
            <person name="Liu Y."/>
            <person name="Xu W."/>
            <person name="Pan J."/>
            <person name="Luo Z.H."/>
            <person name="Li M."/>
        </authorList>
    </citation>
    <scope>NUCLEOTIDE SEQUENCE [LARGE SCALE GENOMIC DNA]</scope>
    <source>
        <strain evidence="6">SpSt-791</strain>
    </source>
</reference>
<sequence length="73" mass="8743">MFKIRMREEWCKGCYFCIKICPKKVYNYSEEYSEKGFKKVKIEKESECIGCQLCEELCPDLVITVEKVRSEKD</sequence>
<keyword evidence="2" id="KW-0479">Metal-binding</keyword>
<evidence type="ECO:0000256" key="3">
    <source>
        <dbReference type="ARBA" id="ARBA00023004"/>
    </source>
</evidence>
<dbReference type="AlphaFoldDB" id="A0A7V6CMW8"/>
<keyword evidence="1" id="KW-0004">4Fe-4S</keyword>
<dbReference type="PROSITE" id="PS00198">
    <property type="entry name" value="4FE4S_FER_1"/>
    <property type="match status" value="1"/>
</dbReference>
<keyword evidence="4" id="KW-0411">Iron-sulfur</keyword>
<dbReference type="Gene3D" id="3.30.70.20">
    <property type="match status" value="1"/>
</dbReference>
<dbReference type="PROSITE" id="PS51379">
    <property type="entry name" value="4FE4S_FER_2"/>
    <property type="match status" value="2"/>
</dbReference>
<dbReference type="SUPFAM" id="SSF54862">
    <property type="entry name" value="4Fe-4S ferredoxins"/>
    <property type="match status" value="1"/>
</dbReference>
<dbReference type="GO" id="GO:0051539">
    <property type="term" value="F:4 iron, 4 sulfur cluster binding"/>
    <property type="evidence" value="ECO:0007669"/>
    <property type="project" value="UniProtKB-KW"/>
</dbReference>
<comment type="caution">
    <text evidence="6">The sequence shown here is derived from an EMBL/GenBank/DDBJ whole genome shotgun (WGS) entry which is preliminary data.</text>
</comment>
<evidence type="ECO:0000256" key="1">
    <source>
        <dbReference type="ARBA" id="ARBA00022485"/>
    </source>
</evidence>
<dbReference type="InterPro" id="IPR017900">
    <property type="entry name" value="4Fe4S_Fe_S_CS"/>
</dbReference>
<proteinExistence type="predicted"/>
<dbReference type="PANTHER" id="PTHR43687">
    <property type="entry name" value="ADENYLYLSULFATE REDUCTASE, BETA SUBUNIT"/>
    <property type="match status" value="1"/>
</dbReference>
<name>A0A7V6CMW8_UNCW3</name>
<evidence type="ECO:0000256" key="2">
    <source>
        <dbReference type="ARBA" id="ARBA00022723"/>
    </source>
</evidence>
<organism evidence="6">
    <name type="scientific">candidate division WOR-3 bacterium</name>
    <dbReference type="NCBI Taxonomy" id="2052148"/>
    <lineage>
        <taxon>Bacteria</taxon>
        <taxon>Bacteria division WOR-3</taxon>
    </lineage>
</organism>
<evidence type="ECO:0000259" key="5">
    <source>
        <dbReference type="PROSITE" id="PS51379"/>
    </source>
</evidence>
<dbReference type="Pfam" id="PF12838">
    <property type="entry name" value="Fer4_7"/>
    <property type="match status" value="1"/>
</dbReference>
<evidence type="ECO:0000256" key="4">
    <source>
        <dbReference type="ARBA" id="ARBA00023014"/>
    </source>
</evidence>
<dbReference type="InterPro" id="IPR050572">
    <property type="entry name" value="Fe-S_Ferredoxin"/>
</dbReference>
<evidence type="ECO:0000313" key="6">
    <source>
        <dbReference type="EMBL" id="HHR48500.1"/>
    </source>
</evidence>
<keyword evidence="3" id="KW-0408">Iron</keyword>
<accession>A0A7V6CMW8</accession>
<protein>
    <submittedName>
        <fullName evidence="6">4Fe-4S dicluster domain-containing protein</fullName>
    </submittedName>
</protein>
<gene>
    <name evidence="6" type="ORF">ENV79_02505</name>
</gene>
<dbReference type="PANTHER" id="PTHR43687:SF4">
    <property type="entry name" value="BLR5484 PROTEIN"/>
    <property type="match status" value="1"/>
</dbReference>
<dbReference type="EMBL" id="DTHS01000017">
    <property type="protein sequence ID" value="HHR48500.1"/>
    <property type="molecule type" value="Genomic_DNA"/>
</dbReference>